<feature type="compositionally biased region" description="Polar residues" evidence="1">
    <location>
        <begin position="29"/>
        <end position="48"/>
    </location>
</feature>
<organism evidence="2 3">
    <name type="scientific">Monilinia fructicola</name>
    <name type="common">Brown rot fungus</name>
    <name type="synonym">Ciboria fructicola</name>
    <dbReference type="NCBI Taxonomy" id="38448"/>
    <lineage>
        <taxon>Eukaryota</taxon>
        <taxon>Fungi</taxon>
        <taxon>Dikarya</taxon>
        <taxon>Ascomycota</taxon>
        <taxon>Pezizomycotina</taxon>
        <taxon>Leotiomycetes</taxon>
        <taxon>Helotiales</taxon>
        <taxon>Sclerotiniaceae</taxon>
        <taxon>Monilinia</taxon>
    </lineage>
</organism>
<feature type="compositionally biased region" description="Basic and acidic residues" evidence="1">
    <location>
        <begin position="1"/>
        <end position="16"/>
    </location>
</feature>
<dbReference type="EMBL" id="VICG01000010">
    <property type="protein sequence ID" value="KAA8567667.1"/>
    <property type="molecule type" value="Genomic_DNA"/>
</dbReference>
<evidence type="ECO:0000313" key="2">
    <source>
        <dbReference type="EMBL" id="KAA8567667.1"/>
    </source>
</evidence>
<dbReference type="VEuPathDB" id="FungiDB:MFRU_010g02000"/>
<dbReference type="Proteomes" id="UP000322873">
    <property type="component" value="Unassembled WGS sequence"/>
</dbReference>
<feature type="compositionally biased region" description="Basic and acidic residues" evidence="1">
    <location>
        <begin position="95"/>
        <end position="124"/>
    </location>
</feature>
<dbReference type="AlphaFoldDB" id="A0A5M9JFZ5"/>
<evidence type="ECO:0000313" key="3">
    <source>
        <dbReference type="Proteomes" id="UP000322873"/>
    </source>
</evidence>
<feature type="compositionally biased region" description="Low complexity" evidence="1">
    <location>
        <begin position="59"/>
        <end position="74"/>
    </location>
</feature>
<comment type="caution">
    <text evidence="2">The sequence shown here is derived from an EMBL/GenBank/DDBJ whole genome shotgun (WGS) entry which is preliminary data.</text>
</comment>
<reference evidence="2 3" key="1">
    <citation type="submission" date="2019-06" db="EMBL/GenBank/DDBJ databases">
        <title>Genome Sequence of the Brown Rot Fungal Pathogen Monilinia fructicola.</title>
        <authorList>
            <person name="De Miccolis Angelini R.M."/>
            <person name="Landi L."/>
            <person name="Abate D."/>
            <person name="Pollastro S."/>
            <person name="Romanazzi G."/>
            <person name="Faretra F."/>
        </authorList>
    </citation>
    <scope>NUCLEOTIDE SEQUENCE [LARGE SCALE GENOMIC DNA]</scope>
    <source>
        <strain evidence="2 3">Mfrc123</strain>
    </source>
</reference>
<sequence>MWKKQIRAERAAEKASEMVARARALSEAASIQTPGTHSSKANDGSTEVSEYEADNHSNRTLVAPTLATRALARTAESRVNDDSSSSRSTSSSSDSDGHKSDEDKKVKNAYDKKNVDKPEKSNDR</sequence>
<name>A0A5M9JFZ5_MONFR</name>
<proteinExistence type="predicted"/>
<accession>A0A5M9JFZ5</accession>
<keyword evidence="3" id="KW-1185">Reference proteome</keyword>
<protein>
    <submittedName>
        <fullName evidence="2">Uncharacterized protein</fullName>
    </submittedName>
</protein>
<evidence type="ECO:0000256" key="1">
    <source>
        <dbReference type="SAM" id="MobiDB-lite"/>
    </source>
</evidence>
<feature type="compositionally biased region" description="Low complexity" evidence="1">
    <location>
        <begin position="82"/>
        <end position="94"/>
    </location>
</feature>
<gene>
    <name evidence="2" type="ORF">EYC84_008140</name>
</gene>
<feature type="region of interest" description="Disordered" evidence="1">
    <location>
        <begin position="1"/>
        <end position="124"/>
    </location>
</feature>